<dbReference type="AlphaFoldDB" id="E4SKQ0"/>
<proteinExistence type="predicted"/>
<feature type="compositionally biased region" description="Polar residues" evidence="1">
    <location>
        <begin position="209"/>
        <end position="234"/>
    </location>
</feature>
<dbReference type="EMBL" id="CP002338">
    <property type="protein sequence ID" value="ADQ59447.1"/>
    <property type="molecule type" value="Genomic_DNA"/>
</dbReference>
<dbReference type="PATRIC" id="fig|695560.3.peg.1507"/>
<accession>E4SKQ0</accession>
<evidence type="ECO:0000313" key="3">
    <source>
        <dbReference type="Proteomes" id="UP000007033"/>
    </source>
</evidence>
<gene>
    <name evidence="2" type="ordered locus">LA2_07640</name>
</gene>
<evidence type="ECO:0008006" key="4">
    <source>
        <dbReference type="Google" id="ProtNLM"/>
    </source>
</evidence>
<evidence type="ECO:0000256" key="1">
    <source>
        <dbReference type="SAM" id="MobiDB-lite"/>
    </source>
</evidence>
<name>E4SKQ0_LACAR</name>
<protein>
    <recommendedName>
        <fullName evidence="4">Capsid protein</fullName>
    </recommendedName>
</protein>
<evidence type="ECO:0000313" key="2">
    <source>
        <dbReference type="EMBL" id="ADQ59447.1"/>
    </source>
</evidence>
<dbReference type="HOGENOM" id="CLU_111977_0_0_9"/>
<dbReference type="NCBIfam" id="NF047353">
    <property type="entry name" value="tube_lmo2291"/>
    <property type="match status" value="1"/>
</dbReference>
<dbReference type="RefSeq" id="WP_013438230.1">
    <property type="nucleotide sequence ID" value="NC_014724.1"/>
</dbReference>
<dbReference type="Proteomes" id="UP000007033">
    <property type="component" value="Chromosome"/>
</dbReference>
<organism evidence="2 3">
    <name type="scientific">Lactobacillus amylovorus (strain GRL 1112)</name>
    <dbReference type="NCBI Taxonomy" id="695560"/>
    <lineage>
        <taxon>Bacteria</taxon>
        <taxon>Bacillati</taxon>
        <taxon>Bacillota</taxon>
        <taxon>Bacilli</taxon>
        <taxon>Lactobacillales</taxon>
        <taxon>Lactobacillaceae</taxon>
        <taxon>Lactobacillus</taxon>
    </lineage>
</organism>
<sequence>MADKVQTKFMPGTANDGNGFPENYVNNIFVDINPTVDTNGDVDLNDLTTGKWAWLAGGINAVTPSANETTANDAYYDGGGFTETEVTGKQVQLAVSGNRKVGDPAQDFVAGKFWQFGNAVKTRVIWIENGVPVVAKATLTNVVPTGGAANAKQTFSFTIAFNGRPKIPEGQLKMTLTTEATIYSADVDSSVKPDGNNSVIKAIVADSVPGTNSGADNKQTTSNPAGQGTPTSHN</sequence>
<feature type="region of interest" description="Disordered" evidence="1">
    <location>
        <begin position="208"/>
        <end position="234"/>
    </location>
</feature>
<reference evidence="2 3" key="1">
    <citation type="journal article" date="2011" name="J. Bacteriol.">
        <title>Genome sequence of Lactobacillus amylovorus GRL1112.</title>
        <authorList>
            <person name="Kant R."/>
            <person name="Paulin L."/>
            <person name="Alatalo E."/>
            <person name="de Vos W.M."/>
            <person name="Palva A."/>
        </authorList>
    </citation>
    <scope>NUCLEOTIDE SEQUENCE [LARGE SCALE GENOMIC DNA]</scope>
    <source>
        <strain evidence="2 3">GRL 1112</strain>
    </source>
</reference>
<dbReference type="KEGG" id="lam:LA2_07640"/>